<dbReference type="Proteomes" id="UP001156836">
    <property type="component" value="Unassembled WGS sequence"/>
</dbReference>
<protein>
    <submittedName>
        <fullName evidence="1">Uncharacterized protein</fullName>
    </submittedName>
</protein>
<reference evidence="2" key="1">
    <citation type="journal article" date="2019" name="Int. J. Syst. Evol. Microbiol.">
        <title>The Global Catalogue of Microorganisms (GCM) 10K type strain sequencing project: providing services to taxonomists for standard genome sequencing and annotation.</title>
        <authorList>
            <consortium name="The Broad Institute Genomics Platform"/>
            <consortium name="The Broad Institute Genome Sequencing Center for Infectious Disease"/>
            <person name="Wu L."/>
            <person name="Ma J."/>
        </authorList>
    </citation>
    <scope>NUCLEOTIDE SEQUENCE [LARGE SCALE GENOMIC DNA]</scope>
    <source>
        <strain evidence="2">NBRC 104970</strain>
    </source>
</reference>
<gene>
    <name evidence="1" type="ORF">GCM10007860_17640</name>
</gene>
<organism evidence="1 2">
    <name type="scientific">Chitiniphilus shinanonensis</name>
    <dbReference type="NCBI Taxonomy" id="553088"/>
    <lineage>
        <taxon>Bacteria</taxon>
        <taxon>Pseudomonadati</taxon>
        <taxon>Pseudomonadota</taxon>
        <taxon>Betaproteobacteria</taxon>
        <taxon>Neisseriales</taxon>
        <taxon>Chitinibacteraceae</taxon>
        <taxon>Chitiniphilus</taxon>
    </lineage>
</organism>
<evidence type="ECO:0000313" key="1">
    <source>
        <dbReference type="EMBL" id="GLS04617.1"/>
    </source>
</evidence>
<sequence>MERTTLHHGSGPSLPDYDQAYRQVYDAAELNDLPDFDEWTPLPARHYVPAGQGLEWLDGGRHANSAAWLRLHARFKPQDILG</sequence>
<dbReference type="RefSeq" id="WP_018748606.1">
    <property type="nucleotide sequence ID" value="NZ_BAABUF010000012.1"/>
</dbReference>
<comment type="caution">
    <text evidence="1">The sequence shown here is derived from an EMBL/GenBank/DDBJ whole genome shotgun (WGS) entry which is preliminary data.</text>
</comment>
<dbReference type="EMBL" id="BSOZ01000022">
    <property type="protein sequence ID" value="GLS04617.1"/>
    <property type="molecule type" value="Genomic_DNA"/>
</dbReference>
<name>A0ABQ6BT49_9NEIS</name>
<proteinExistence type="predicted"/>
<evidence type="ECO:0000313" key="2">
    <source>
        <dbReference type="Proteomes" id="UP001156836"/>
    </source>
</evidence>
<accession>A0ABQ6BT49</accession>
<keyword evidence="2" id="KW-1185">Reference proteome</keyword>